<dbReference type="AlphaFoldDB" id="A0A6B0UDA1"/>
<protein>
    <submittedName>
        <fullName evidence="2">Putative secreted protein</fullName>
    </submittedName>
</protein>
<accession>A0A6B0UDA1</accession>
<sequence>MVALSLRLVLIGATFLMQAPMAVSQLSVLVTLPQSDGGLLRKRRRVTELSVARQKNTPWWSKLILRPPLERAICNPTQLHQRRKPKIQPCLQGRW</sequence>
<name>A0A6B0UDA1_IXORI</name>
<proteinExistence type="predicted"/>
<reference evidence="2" key="1">
    <citation type="submission" date="2019-12" db="EMBL/GenBank/DDBJ databases">
        <title>An insight into the sialome of adult female Ixodes ricinus ticks feeding for 6 days.</title>
        <authorList>
            <person name="Perner J."/>
            <person name="Ribeiro J.M.C."/>
        </authorList>
    </citation>
    <scope>NUCLEOTIDE SEQUENCE</scope>
    <source>
        <strain evidence="2">Semi-engorged</strain>
        <tissue evidence="2">Salivary glands</tissue>
    </source>
</reference>
<evidence type="ECO:0000256" key="1">
    <source>
        <dbReference type="SAM" id="SignalP"/>
    </source>
</evidence>
<feature type="signal peptide" evidence="1">
    <location>
        <begin position="1"/>
        <end position="24"/>
    </location>
</feature>
<dbReference type="EMBL" id="GIFC01005194">
    <property type="protein sequence ID" value="MXU87277.1"/>
    <property type="molecule type" value="Transcribed_RNA"/>
</dbReference>
<keyword evidence="1" id="KW-0732">Signal</keyword>
<organism evidence="2">
    <name type="scientific">Ixodes ricinus</name>
    <name type="common">Common tick</name>
    <name type="synonym">Acarus ricinus</name>
    <dbReference type="NCBI Taxonomy" id="34613"/>
    <lineage>
        <taxon>Eukaryota</taxon>
        <taxon>Metazoa</taxon>
        <taxon>Ecdysozoa</taxon>
        <taxon>Arthropoda</taxon>
        <taxon>Chelicerata</taxon>
        <taxon>Arachnida</taxon>
        <taxon>Acari</taxon>
        <taxon>Parasitiformes</taxon>
        <taxon>Ixodida</taxon>
        <taxon>Ixodoidea</taxon>
        <taxon>Ixodidae</taxon>
        <taxon>Ixodinae</taxon>
        <taxon>Ixodes</taxon>
    </lineage>
</organism>
<feature type="chain" id="PRO_5025493794" evidence="1">
    <location>
        <begin position="25"/>
        <end position="95"/>
    </location>
</feature>
<evidence type="ECO:0000313" key="2">
    <source>
        <dbReference type="EMBL" id="MXU87277.1"/>
    </source>
</evidence>